<feature type="compositionally biased region" description="Basic and acidic residues" evidence="1">
    <location>
        <begin position="295"/>
        <end position="308"/>
    </location>
</feature>
<proteinExistence type="predicted"/>
<dbReference type="AlphaFoldDB" id="A0A409WGK3"/>
<dbReference type="Proteomes" id="UP000284842">
    <property type="component" value="Unassembled WGS sequence"/>
</dbReference>
<evidence type="ECO:0000313" key="3">
    <source>
        <dbReference type="Proteomes" id="UP000284842"/>
    </source>
</evidence>
<dbReference type="InParanoid" id="A0A409WGK3"/>
<organism evidence="2 3">
    <name type="scientific">Panaeolus cyanescens</name>
    <dbReference type="NCBI Taxonomy" id="181874"/>
    <lineage>
        <taxon>Eukaryota</taxon>
        <taxon>Fungi</taxon>
        <taxon>Dikarya</taxon>
        <taxon>Basidiomycota</taxon>
        <taxon>Agaricomycotina</taxon>
        <taxon>Agaricomycetes</taxon>
        <taxon>Agaricomycetidae</taxon>
        <taxon>Agaricales</taxon>
        <taxon>Agaricineae</taxon>
        <taxon>Galeropsidaceae</taxon>
        <taxon>Panaeolus</taxon>
    </lineage>
</organism>
<feature type="compositionally biased region" description="Polar residues" evidence="1">
    <location>
        <begin position="667"/>
        <end position="683"/>
    </location>
</feature>
<comment type="caution">
    <text evidence="2">The sequence shown here is derived from an EMBL/GenBank/DDBJ whole genome shotgun (WGS) entry which is preliminary data.</text>
</comment>
<feature type="compositionally biased region" description="Polar residues" evidence="1">
    <location>
        <begin position="27"/>
        <end position="41"/>
    </location>
</feature>
<dbReference type="EMBL" id="NHTK01005491">
    <property type="protein sequence ID" value="PPQ77611.1"/>
    <property type="molecule type" value="Genomic_DNA"/>
</dbReference>
<dbReference type="OrthoDB" id="3125119at2759"/>
<feature type="region of interest" description="Disordered" evidence="1">
    <location>
        <begin position="639"/>
        <end position="713"/>
    </location>
</feature>
<reference evidence="2 3" key="1">
    <citation type="journal article" date="2018" name="Evol. Lett.">
        <title>Horizontal gene cluster transfer increased hallucinogenic mushroom diversity.</title>
        <authorList>
            <person name="Reynolds H.T."/>
            <person name="Vijayakumar V."/>
            <person name="Gluck-Thaler E."/>
            <person name="Korotkin H.B."/>
            <person name="Matheny P.B."/>
            <person name="Slot J.C."/>
        </authorList>
    </citation>
    <scope>NUCLEOTIDE SEQUENCE [LARGE SCALE GENOMIC DNA]</scope>
    <source>
        <strain evidence="2 3">2629</strain>
    </source>
</reference>
<accession>A0A409WGK3</accession>
<name>A0A409WGK3_9AGAR</name>
<gene>
    <name evidence="2" type="ORF">CVT24_005291</name>
</gene>
<feature type="compositionally biased region" description="Basic and acidic residues" evidence="1">
    <location>
        <begin position="188"/>
        <end position="201"/>
    </location>
</feature>
<evidence type="ECO:0000313" key="2">
    <source>
        <dbReference type="EMBL" id="PPQ77611.1"/>
    </source>
</evidence>
<feature type="compositionally biased region" description="Acidic residues" evidence="1">
    <location>
        <begin position="208"/>
        <end position="218"/>
    </location>
</feature>
<evidence type="ECO:0000256" key="1">
    <source>
        <dbReference type="SAM" id="MobiDB-lite"/>
    </source>
</evidence>
<feature type="compositionally biased region" description="Polar residues" evidence="1">
    <location>
        <begin position="1"/>
        <end position="19"/>
    </location>
</feature>
<feature type="compositionally biased region" description="Polar residues" evidence="1">
    <location>
        <begin position="252"/>
        <end position="292"/>
    </location>
</feature>
<feature type="region of interest" description="Disordered" evidence="1">
    <location>
        <begin position="1"/>
        <end position="308"/>
    </location>
</feature>
<keyword evidence="3" id="KW-1185">Reference proteome</keyword>
<protein>
    <submittedName>
        <fullName evidence="2">Uncharacterized protein</fullName>
    </submittedName>
</protein>
<feature type="compositionally biased region" description="Basic and acidic residues" evidence="1">
    <location>
        <begin position="150"/>
        <end position="167"/>
    </location>
</feature>
<sequence length="713" mass="80894">MQSNNQPPNTTNGTEQSPSLGKATNAIGGQQAPQNITTAPTKPQPQDPANTKPQLGHVVREPSGQTRAAGAKRTTSTNLQAAKDRSQPYIKPNKELQNQADQTDEEGHPPLHPSKLKKRDRRRMLEQQLQQRPKTKERGANAEETDDDQEQKMECDDKAAVAQEREGPTTQHQYHPDSGGYTQEELYLPDHDYNMTWDGRHRAQAPMSEDEYMSEDDAPLTIENGGYGKHHESKDDPFLPGTPKEQPARRNLFTTMQAPYTQTSQPPRDPQLTQTPRPRNTGGNRSTQNPVSRNAAEETRRPETERTETDWITEIKKRPTVTQFPNLERLAALDRQRHEKASKEAAEQKTEEINPFLDIPPETPEVMINDETMYEAISMDTLARWSGANKIGILVIVYGSRPQLNGYIQSRTIEDTVKLELRRSFPGEDAAVEVCQPWLKDNYTNGTYTPAFPFYITNISENQALHLLNIRMRATAEHAILFFPTRLPIPSQLFCIQHYNEDPTEEGRNKVEAMVRKCIRDALGQNLQELISKNFEVITNYNQESVVEIFEAMLASVRVTSFVIGSAANSRPVFSVNMTPPTESPRIQDILLAMVRSIRYETYKGVATILTTFNCNGCKGINHASDSCPLLQVPNWPTRNVEKARKPPRPNFSHSRGRSTEYARAGPSTSQYRTHQDSPQQNRTSEKWERHGGYHRQGGTKGKRRQYDEDRYD</sequence>